<dbReference type="GO" id="GO:0012505">
    <property type="term" value="C:endomembrane system"/>
    <property type="evidence" value="ECO:0007669"/>
    <property type="project" value="UniProtKB-SubCell"/>
</dbReference>
<evidence type="ECO:0000256" key="3">
    <source>
        <dbReference type="ARBA" id="ARBA00022989"/>
    </source>
</evidence>
<keyword evidence="3 5" id="KW-1133">Transmembrane helix</keyword>
<keyword evidence="2 5" id="KW-0812">Transmembrane</keyword>
<organism evidence="7 8">
    <name type="scientific">Rubricoccus marinus</name>
    <dbReference type="NCBI Taxonomy" id="716817"/>
    <lineage>
        <taxon>Bacteria</taxon>
        <taxon>Pseudomonadati</taxon>
        <taxon>Rhodothermota</taxon>
        <taxon>Rhodothermia</taxon>
        <taxon>Rhodothermales</taxon>
        <taxon>Rubricoccaceae</taxon>
        <taxon>Rubricoccus</taxon>
    </lineage>
</organism>
<keyword evidence="8" id="KW-1185">Reference proteome</keyword>
<protein>
    <recommendedName>
        <fullName evidence="6">DUF1232 domain-containing protein</fullName>
    </recommendedName>
</protein>
<sequence length="132" mass="14734">MTAFSESNAKRGLHLFRRRAEREAQEPGKLQSLAETASAKAQEHSEHLGALRADLPVLLRVVKAYARGEYRAIPWKSIVTLVAGLIYFVVPVDLIPDFIPVVGYIDDAAVIGLALRYVRKDLEAFEAWEDEA</sequence>
<proteinExistence type="predicted"/>
<dbReference type="InParanoid" id="A0A259TYX4"/>
<comment type="subcellular location">
    <subcellularLocation>
        <location evidence="1">Endomembrane system</location>
        <topology evidence="1">Multi-pass membrane protein</topology>
    </subcellularLocation>
</comment>
<dbReference type="EMBL" id="MQWB01000001">
    <property type="protein sequence ID" value="OZC02911.1"/>
    <property type="molecule type" value="Genomic_DNA"/>
</dbReference>
<name>A0A259TYX4_9BACT</name>
<dbReference type="OrthoDB" id="9800034at2"/>
<evidence type="ECO:0000256" key="1">
    <source>
        <dbReference type="ARBA" id="ARBA00004127"/>
    </source>
</evidence>
<evidence type="ECO:0000259" key="6">
    <source>
        <dbReference type="Pfam" id="PF06803"/>
    </source>
</evidence>
<dbReference type="AlphaFoldDB" id="A0A259TYX4"/>
<reference evidence="7 8" key="1">
    <citation type="submission" date="2016-11" db="EMBL/GenBank/DDBJ databases">
        <title>Study of marine rhodopsin-containing bacteria.</title>
        <authorList>
            <person name="Yoshizawa S."/>
            <person name="Kumagai Y."/>
            <person name="Kogure K."/>
        </authorList>
    </citation>
    <scope>NUCLEOTIDE SEQUENCE [LARGE SCALE GENOMIC DNA]</scope>
    <source>
        <strain evidence="7 8">SG-29</strain>
    </source>
</reference>
<evidence type="ECO:0000313" key="8">
    <source>
        <dbReference type="Proteomes" id="UP000216446"/>
    </source>
</evidence>
<feature type="transmembrane region" description="Helical" evidence="5">
    <location>
        <begin position="73"/>
        <end position="92"/>
    </location>
</feature>
<dbReference type="Pfam" id="PF06803">
    <property type="entry name" value="DUF1232"/>
    <property type="match status" value="1"/>
</dbReference>
<evidence type="ECO:0000256" key="2">
    <source>
        <dbReference type="ARBA" id="ARBA00022692"/>
    </source>
</evidence>
<dbReference type="InterPro" id="IPR010652">
    <property type="entry name" value="DUF1232"/>
</dbReference>
<evidence type="ECO:0000313" key="7">
    <source>
        <dbReference type="EMBL" id="OZC02911.1"/>
    </source>
</evidence>
<evidence type="ECO:0000256" key="5">
    <source>
        <dbReference type="SAM" id="Phobius"/>
    </source>
</evidence>
<accession>A0A259TYX4</accession>
<keyword evidence="4 5" id="KW-0472">Membrane</keyword>
<dbReference type="RefSeq" id="WP_094547643.1">
    <property type="nucleotide sequence ID" value="NZ_MQWB01000001.1"/>
</dbReference>
<dbReference type="Proteomes" id="UP000216446">
    <property type="component" value="Unassembled WGS sequence"/>
</dbReference>
<feature type="domain" description="DUF1232" evidence="6">
    <location>
        <begin position="78"/>
        <end position="112"/>
    </location>
</feature>
<gene>
    <name evidence="7" type="ORF">BSZ36_07955</name>
</gene>
<comment type="caution">
    <text evidence="7">The sequence shown here is derived from an EMBL/GenBank/DDBJ whole genome shotgun (WGS) entry which is preliminary data.</text>
</comment>
<evidence type="ECO:0000256" key="4">
    <source>
        <dbReference type="ARBA" id="ARBA00023136"/>
    </source>
</evidence>